<dbReference type="InterPro" id="IPR033772">
    <property type="entry name" value="UPA"/>
</dbReference>
<comment type="function">
    <text evidence="6">Receptor for netrin required for axon guidance. Mediates axon repulsion of neuronal growth cones in the developing nervous system upon ligand binding.</text>
</comment>
<dbReference type="KEGG" id="cvn:111126949"/>
<evidence type="ECO:0000256" key="7">
    <source>
        <dbReference type="SAM" id="MobiDB-lite"/>
    </source>
</evidence>
<dbReference type="PANTHER" id="PTHR12582">
    <property type="entry name" value="NETRIN RECEPTOR UNC5"/>
    <property type="match status" value="1"/>
</dbReference>
<dbReference type="Pfam" id="PF17217">
    <property type="entry name" value="UPA"/>
    <property type="match status" value="1"/>
</dbReference>
<evidence type="ECO:0000313" key="9">
    <source>
        <dbReference type="Proteomes" id="UP000694844"/>
    </source>
</evidence>
<keyword evidence="5 6" id="KW-0472">Membrane</keyword>
<evidence type="ECO:0000256" key="4">
    <source>
        <dbReference type="ARBA" id="ARBA00022989"/>
    </source>
</evidence>
<dbReference type="SUPFAM" id="SSF47986">
    <property type="entry name" value="DEATH domain"/>
    <property type="match status" value="1"/>
</dbReference>
<dbReference type="InterPro" id="IPR000488">
    <property type="entry name" value="Death_dom"/>
</dbReference>
<organism evidence="9 10">
    <name type="scientific">Crassostrea virginica</name>
    <name type="common">Eastern oyster</name>
    <dbReference type="NCBI Taxonomy" id="6565"/>
    <lineage>
        <taxon>Eukaryota</taxon>
        <taxon>Metazoa</taxon>
        <taxon>Spiralia</taxon>
        <taxon>Lophotrochozoa</taxon>
        <taxon>Mollusca</taxon>
        <taxon>Bivalvia</taxon>
        <taxon>Autobranchia</taxon>
        <taxon>Pteriomorphia</taxon>
        <taxon>Ostreida</taxon>
        <taxon>Ostreoidea</taxon>
        <taxon>Ostreidae</taxon>
        <taxon>Crassostrea</taxon>
    </lineage>
</organism>
<accession>A0A8B8DKY0</accession>
<dbReference type="PANTHER" id="PTHR12582:SF41">
    <property type="entry name" value="UNC5C-LIKE PROTEIN"/>
    <property type="match status" value="1"/>
</dbReference>
<dbReference type="RefSeq" id="XP_022327646.1">
    <property type="nucleotide sequence ID" value="XM_022471938.1"/>
</dbReference>
<feature type="region of interest" description="Disordered" evidence="7">
    <location>
        <begin position="107"/>
        <end position="131"/>
    </location>
</feature>
<evidence type="ECO:0000256" key="5">
    <source>
        <dbReference type="ARBA" id="ARBA00023136"/>
    </source>
</evidence>
<evidence type="ECO:0000313" key="10">
    <source>
        <dbReference type="RefSeq" id="XP_022327646.1"/>
    </source>
</evidence>
<evidence type="ECO:0000259" key="8">
    <source>
        <dbReference type="PROSITE" id="PS51145"/>
    </source>
</evidence>
<comment type="similarity">
    <text evidence="2 6">Belongs to the unc-5 family.</text>
</comment>
<dbReference type="AlphaFoldDB" id="A0A8B8DKY0"/>
<evidence type="ECO:0000256" key="6">
    <source>
        <dbReference type="RuleBase" id="RU367033"/>
    </source>
</evidence>
<feature type="transmembrane region" description="Helical" evidence="6">
    <location>
        <begin position="6"/>
        <end position="28"/>
    </location>
</feature>
<dbReference type="Proteomes" id="UP000694844">
    <property type="component" value="Chromosome 1"/>
</dbReference>
<evidence type="ECO:0000256" key="3">
    <source>
        <dbReference type="ARBA" id="ARBA00022692"/>
    </source>
</evidence>
<keyword evidence="4 6" id="KW-1133">Transmembrane helix</keyword>
<keyword evidence="6" id="KW-0675">Receptor</keyword>
<feature type="compositionally biased region" description="Low complexity" evidence="7">
    <location>
        <begin position="117"/>
        <end position="131"/>
    </location>
</feature>
<dbReference type="GO" id="GO:0005042">
    <property type="term" value="F:netrin receptor activity"/>
    <property type="evidence" value="ECO:0007669"/>
    <property type="project" value="UniProtKB-UniRule"/>
</dbReference>
<feature type="region of interest" description="Disordered" evidence="7">
    <location>
        <begin position="636"/>
        <end position="669"/>
    </location>
</feature>
<dbReference type="Gene3D" id="2.60.220.30">
    <property type="match status" value="1"/>
</dbReference>
<feature type="compositionally biased region" description="Polar residues" evidence="7">
    <location>
        <begin position="636"/>
        <end position="648"/>
    </location>
</feature>
<dbReference type="Pfam" id="PF00531">
    <property type="entry name" value="Death"/>
    <property type="match status" value="1"/>
</dbReference>
<gene>
    <name evidence="10" type="primary">LOC111126949</name>
</gene>
<proteinExistence type="inferred from homology"/>
<evidence type="ECO:0000256" key="2">
    <source>
        <dbReference type="ARBA" id="ARBA00009844"/>
    </source>
</evidence>
<dbReference type="GO" id="GO:0005886">
    <property type="term" value="C:plasma membrane"/>
    <property type="evidence" value="ECO:0007669"/>
    <property type="project" value="UniProtKB-SubCell"/>
</dbReference>
<reference evidence="10" key="2">
    <citation type="submission" date="2025-08" db="UniProtKB">
        <authorList>
            <consortium name="RefSeq"/>
        </authorList>
    </citation>
    <scope>IDENTIFICATION</scope>
    <source>
        <tissue evidence="10">Whole sample</tissue>
    </source>
</reference>
<reference evidence="9" key="1">
    <citation type="submission" date="2024-06" db="UniProtKB">
        <authorList>
            <consortium name="RefSeq"/>
        </authorList>
    </citation>
    <scope>NUCLEOTIDE SEQUENCE [LARGE SCALE GENOMIC DNA]</scope>
</reference>
<dbReference type="InterPro" id="IPR000906">
    <property type="entry name" value="ZU5_dom"/>
</dbReference>
<dbReference type="OrthoDB" id="10066544at2759"/>
<keyword evidence="6" id="KW-0217">Developmental protein</keyword>
<dbReference type="GeneID" id="111126949"/>
<protein>
    <recommendedName>
        <fullName evidence="6">Netrin receptor UNC5</fullName>
    </recommendedName>
</protein>
<keyword evidence="3 6" id="KW-0812">Transmembrane</keyword>
<evidence type="ECO:0000256" key="1">
    <source>
        <dbReference type="ARBA" id="ARBA00004167"/>
    </source>
</evidence>
<dbReference type="InterPro" id="IPR037936">
    <property type="entry name" value="UNC5A-D"/>
</dbReference>
<dbReference type="PROSITE" id="PS51145">
    <property type="entry name" value="ZU5"/>
    <property type="match status" value="1"/>
</dbReference>
<dbReference type="Pfam" id="PF00791">
    <property type="entry name" value="ZU5"/>
    <property type="match status" value="1"/>
</dbReference>
<dbReference type="Gene3D" id="1.10.533.10">
    <property type="entry name" value="Death Domain, Fas"/>
    <property type="match status" value="1"/>
</dbReference>
<feature type="domain" description="ZU5" evidence="8">
    <location>
        <begin position="174"/>
        <end position="314"/>
    </location>
</feature>
<name>A0A8B8DKY0_CRAVI</name>
<keyword evidence="6" id="KW-0393">Immunoglobulin domain</keyword>
<dbReference type="SMART" id="SM00218">
    <property type="entry name" value="ZU5"/>
    <property type="match status" value="1"/>
</dbReference>
<comment type="subcellular location">
    <subcellularLocation>
        <location evidence="6">Cell membrane</location>
        <topology evidence="6">Single-pass type I membrane protein</topology>
    </subcellularLocation>
    <subcellularLocation>
        <location evidence="1">Membrane</location>
        <topology evidence="1">Single-pass membrane protein</topology>
    </subcellularLocation>
</comment>
<sequence>MTEVCYIWASSSTTVVICGIFFIVWRCFISIKKRASPLHGSSQQVCQTCQIEGHDFGEFQLSCRRQNTNVGYDLQGRRSDVTAIIQGQSVLRPSPVPVEVLPVEGNRVSRTSESVRTHSSTHSAGSSSHVATSPVMSSCSVGKETSLNPYSYCRDIYSISERSTMKTVGGKLVVSVAHYVTSRGDWLMLDDMGISLRIPPNAVPVGEEKLICLVLNWDLGDNPPMTGTDSLVSPVVFVGPHGLKLNKPCELHYRHCAYDPRQIVVLRSETDLHGDKHWTEMCGQENQDGVCRLSSDECILQIDTFTLYTCIQRPLRNLKMAKWLQIAAFSNPLEKRIDHHEVRVYFLNKTPCALQWAIQNEAQFQHVLICPEKAFLFHGQVDDILDIRVTLKYLSADWESIDNDVYERVPYLHIWHGQCPHIVMCFKKKPKHSVRELNFHLNIYQDTLENEGEKIVVHATENPRCVYDNSCIINIHTSDSPEKKTLPNVEVKKTEDNVNVSIKQSHSPSAALLEEMRTESTQYIPYDIRKHLKVKLDPPNPLGNDWRRLAEVLDLSQFIEYLKSLHSSPTETLLSVIEHRNISLEELATMLNEIQRYDAEKIVSDYLHQHQNSSPVCIRGGLQHDERPFAHMSATNNLSNVEPDNVSQEENRAQYLPLGNSGHDNNAYM</sequence>
<keyword evidence="9" id="KW-1185">Reference proteome</keyword>
<dbReference type="InterPro" id="IPR011029">
    <property type="entry name" value="DEATH-like_dom_sf"/>
</dbReference>